<dbReference type="Proteomes" id="UP000199144">
    <property type="component" value="Unassembled WGS sequence"/>
</dbReference>
<protein>
    <recommendedName>
        <fullName evidence="5">Tetratricopeptide repeat-containing protein</fullName>
    </recommendedName>
</protein>
<gene>
    <name evidence="3" type="ORF">SAMN04488042_1011386</name>
</gene>
<sequence>MRWLSTLFLYVLSAVVAWAGQVSFQSGEHDGFTRLVMTLPDATTEWALSGTGETYLVTVADPALKVDAGSVFGRIRRDRLKEIVADEAKGQIRLVLNCRCQIKTRILKDRYVVFDIRDRVAKTNIRPDRFVFELDPIEMEVTRRFRFAETGGGMPTYPSKVEAKERISDIVEAATAPESAVDKQKALATAQSELFEQIGRAATQSLLEPVQVLPQRASQKPESASFLQETTERNPDRTGGKGNMAAHNAMDEFLTLQEGLSRALVPGSRCLPEDALDIGAWADDRTIDAQVAALRGKLYGEFDAINLSAAQELARLYVHFTFGVEARQILNMAAVDDALVLLEMSYLVEGLPPQTKVFQEQAECAGPSALWALLSGARLSEEHVVTSVVNTFNNMPRHLREHLGGRLSAALNRQGHIEAAELVLNAVERLNGPKPPDFGVAQAKLASAKGDHDTANEKLREVVDNNSEMSLDAIVDLIDLHVRQDLAPTSDTIALVGAFAVEHKHTPYGPKLRRAHYLARLQAREHGSALDLLEEIEKLDDANTVSDLRDMLGRSLVAHADDFEFLELSVGRGLVAPGMFSEPVAVLVAERLVDRGFLREARQQLQAALPGMKSDRRRLIMARIALDEGLPRRAEAEILGLSGRDADELRAAARAAAGDHSKAAALLQAIGDIPAATEQAWLGGDWQALAETESYQKLALLNGEPIEPVVSHDGVEPLTNGILSRNRALLDESVDVRSVIGELLEMHPASQAEGS</sequence>
<evidence type="ECO:0000313" key="4">
    <source>
        <dbReference type="Proteomes" id="UP000199144"/>
    </source>
</evidence>
<keyword evidence="2" id="KW-0732">Signal</keyword>
<evidence type="ECO:0000256" key="2">
    <source>
        <dbReference type="SAM" id="SignalP"/>
    </source>
</evidence>
<feature type="signal peptide" evidence="2">
    <location>
        <begin position="1"/>
        <end position="19"/>
    </location>
</feature>
<proteinExistence type="predicted"/>
<keyword evidence="4" id="KW-1185">Reference proteome</keyword>
<evidence type="ECO:0000313" key="3">
    <source>
        <dbReference type="EMBL" id="SFL75554.1"/>
    </source>
</evidence>
<dbReference type="AlphaFoldDB" id="A0A1I4K9W3"/>
<feature type="compositionally biased region" description="Polar residues" evidence="1">
    <location>
        <begin position="216"/>
        <end position="229"/>
    </location>
</feature>
<name>A0A1I4K9W3_9RHOB</name>
<organism evidence="3 4">
    <name type="scientific">Shimia aestuarii</name>
    <dbReference type="NCBI Taxonomy" id="254406"/>
    <lineage>
        <taxon>Bacteria</taxon>
        <taxon>Pseudomonadati</taxon>
        <taxon>Pseudomonadota</taxon>
        <taxon>Alphaproteobacteria</taxon>
        <taxon>Rhodobacterales</taxon>
        <taxon>Roseobacteraceae</taxon>
    </lineage>
</organism>
<feature type="compositionally biased region" description="Basic and acidic residues" evidence="1">
    <location>
        <begin position="230"/>
        <end position="239"/>
    </location>
</feature>
<evidence type="ECO:0008006" key="5">
    <source>
        <dbReference type="Google" id="ProtNLM"/>
    </source>
</evidence>
<dbReference type="STRING" id="254406.SAMN04488042_1011386"/>
<evidence type="ECO:0000256" key="1">
    <source>
        <dbReference type="SAM" id="MobiDB-lite"/>
    </source>
</evidence>
<accession>A0A1I4K9W3</accession>
<reference evidence="3 4" key="1">
    <citation type="submission" date="2016-10" db="EMBL/GenBank/DDBJ databases">
        <authorList>
            <person name="de Groot N.N."/>
        </authorList>
    </citation>
    <scope>NUCLEOTIDE SEQUENCE [LARGE SCALE GENOMIC DNA]</scope>
    <source>
        <strain evidence="3 4">DSM 15283</strain>
    </source>
</reference>
<dbReference type="EMBL" id="FOTQ01000001">
    <property type="protein sequence ID" value="SFL75554.1"/>
    <property type="molecule type" value="Genomic_DNA"/>
</dbReference>
<feature type="region of interest" description="Disordered" evidence="1">
    <location>
        <begin position="216"/>
        <end position="241"/>
    </location>
</feature>
<feature type="chain" id="PRO_5011624538" description="Tetratricopeptide repeat-containing protein" evidence="2">
    <location>
        <begin position="20"/>
        <end position="755"/>
    </location>
</feature>